<comment type="similarity">
    <text evidence="1">Belongs to the serine-aspartate repeat-containing protein (SDr) family.</text>
</comment>
<dbReference type="EMBL" id="JBHRTS010000001">
    <property type="protein sequence ID" value="MFC3193029.1"/>
    <property type="molecule type" value="Genomic_DNA"/>
</dbReference>
<keyword evidence="3 4" id="KW-0732">Signal</keyword>
<evidence type="ECO:0000313" key="5">
    <source>
        <dbReference type="EMBL" id="MFC3193029.1"/>
    </source>
</evidence>
<accession>A0ABV7J530</accession>
<dbReference type="InterPro" id="IPR013784">
    <property type="entry name" value="Carb-bd-like_fold"/>
</dbReference>
<dbReference type="SUPFAM" id="SSF49478">
    <property type="entry name" value="Cna protein B-type domain"/>
    <property type="match status" value="2"/>
</dbReference>
<gene>
    <name evidence="5" type="ORF">ACFODZ_02130</name>
</gene>
<dbReference type="RefSeq" id="WP_077409685.1">
    <property type="nucleotide sequence ID" value="NZ_JBHRTS010000001.1"/>
</dbReference>
<organism evidence="5 6">
    <name type="scientific">Marinicella sediminis</name>
    <dbReference type="NCBI Taxonomy" id="1792834"/>
    <lineage>
        <taxon>Bacteria</taxon>
        <taxon>Pseudomonadati</taxon>
        <taxon>Pseudomonadota</taxon>
        <taxon>Gammaproteobacteria</taxon>
        <taxon>Lysobacterales</taxon>
        <taxon>Marinicellaceae</taxon>
        <taxon>Marinicella</taxon>
    </lineage>
</organism>
<dbReference type="InterPro" id="IPR013783">
    <property type="entry name" value="Ig-like_fold"/>
</dbReference>
<dbReference type="PANTHER" id="PTHR36108">
    <property type="entry name" value="COLOSSIN-B-RELATED"/>
    <property type="match status" value="1"/>
</dbReference>
<evidence type="ECO:0000256" key="1">
    <source>
        <dbReference type="ARBA" id="ARBA00007257"/>
    </source>
</evidence>
<name>A0ABV7J530_9GAMM</name>
<evidence type="ECO:0000256" key="4">
    <source>
        <dbReference type="SAM" id="SignalP"/>
    </source>
</evidence>
<keyword evidence="2" id="KW-0964">Secreted</keyword>
<evidence type="ECO:0000256" key="3">
    <source>
        <dbReference type="ARBA" id="ARBA00022729"/>
    </source>
</evidence>
<dbReference type="PANTHER" id="PTHR36108:SF13">
    <property type="entry name" value="COLOSSIN-B-RELATED"/>
    <property type="match status" value="1"/>
</dbReference>
<feature type="signal peptide" evidence="4">
    <location>
        <begin position="1"/>
        <end position="23"/>
    </location>
</feature>
<comment type="caution">
    <text evidence="5">The sequence shown here is derived from an EMBL/GenBank/DDBJ whole genome shotgun (WGS) entry which is preliminary data.</text>
</comment>
<evidence type="ECO:0000256" key="2">
    <source>
        <dbReference type="ARBA" id="ARBA00022525"/>
    </source>
</evidence>
<reference evidence="6" key="1">
    <citation type="journal article" date="2019" name="Int. J. Syst. Evol. Microbiol.">
        <title>The Global Catalogue of Microorganisms (GCM) 10K type strain sequencing project: providing services to taxonomists for standard genome sequencing and annotation.</title>
        <authorList>
            <consortium name="The Broad Institute Genomics Platform"/>
            <consortium name="The Broad Institute Genome Sequencing Center for Infectious Disease"/>
            <person name="Wu L."/>
            <person name="Ma J."/>
        </authorList>
    </citation>
    <scope>NUCLEOTIDE SEQUENCE [LARGE SCALE GENOMIC DNA]</scope>
    <source>
        <strain evidence="6">KCTC 42953</strain>
    </source>
</reference>
<dbReference type="SUPFAM" id="SSF49452">
    <property type="entry name" value="Starch-binding domain-like"/>
    <property type="match status" value="2"/>
</dbReference>
<evidence type="ECO:0000313" key="6">
    <source>
        <dbReference type="Proteomes" id="UP001595533"/>
    </source>
</evidence>
<feature type="chain" id="PRO_5046555847" evidence="4">
    <location>
        <begin position="24"/>
        <end position="883"/>
    </location>
</feature>
<protein>
    <submittedName>
        <fullName evidence="5">Carboxypeptidase regulatory-like domain-containing protein</fullName>
    </submittedName>
</protein>
<dbReference type="Proteomes" id="UP001595533">
    <property type="component" value="Unassembled WGS sequence"/>
</dbReference>
<dbReference type="SUPFAM" id="SSF117074">
    <property type="entry name" value="Hypothetical protein PA1324"/>
    <property type="match status" value="1"/>
</dbReference>
<dbReference type="Pfam" id="PF13620">
    <property type="entry name" value="CarboxypepD_reg"/>
    <property type="match status" value="1"/>
</dbReference>
<proteinExistence type="inferred from homology"/>
<dbReference type="Gene3D" id="2.60.40.10">
    <property type="entry name" value="Immunoglobulins"/>
    <property type="match status" value="2"/>
</dbReference>
<sequence length="883" mass="93154">MKYLLTILAVLLSFNGLAQQSSAAEFELGVLEALLEERRITQLEFNLRKTKLDKQIQQHKLNEFRQQMQPSVIETVAGGTASVSGQVQVGAVPTQNVSVTLYTEFGGWVDNQVTDASGNYTFSGLVGGNYYVATVDSIDAYVDAVWTSGGTVQCNNCRDVANNTVVVADDSAVVNGIDLDLVVGASISGFVFEGSTGLSGLWVQLRSVGNNGWYASANTDGSGNYTIPGLPADDYYVVISDAQDIYIDAMYSTTGTVQCSNCVPDADSTLTLALADVVGGIDFDLVIGATITGQIVDDATAAAVESFDVRLVDSTDFSNQWYIQTVYDGSGNYTLTGVPAGSYRLYLDPSIEANEHIPEVYNNIQCNACSSLIFEDIGDVINPVNGATTAGIDFAVEFGASIAGAILDNDNAPDTIKQLGLIYIFSDDNRVMATQIIYGTDFDILNEGRYKVGGLLPGMYFVQGGDLGREFYQRELFENIACPWSGCDRGAGGDPVVLGAQEQRLGVNFLLNYGGKIAGTVTDFTTGLPIDTGETEYVQFHNAAGAVAGGSEVRPDGTYLARRALPPGSYSVRTGTMFTGTFFNGADASPQNYVMEKYAPGGNIDCPGVTCDLTAGNVNVFAFDPLNADPEDAATVTGIDFALSAGFTFSGTITELGSANPIEDVHVLVYDDAGEFANWATTDVNGDFTVRGLPAGTYYALTNNGSNLPFLGLRQTEAGGWIDILFDGTPCPGSACDVTTGDPIVLGGPTPPGIDSIHGANYDFGLNAGGTITGQVRNFETQLPAGGVMVNVYTSAGVYYGSYETDTSGNYMTVGFPPGTYFLTTSNNGALIDARYGGGYCVDGSCDPLTADPIEIIGSQSVTGADFNLRPDFLFKSGLDGTN</sequence>
<keyword evidence="6" id="KW-1185">Reference proteome</keyword>